<evidence type="ECO:0000256" key="1">
    <source>
        <dbReference type="SAM" id="MobiDB-lite"/>
    </source>
</evidence>
<feature type="compositionally biased region" description="Basic residues" evidence="1">
    <location>
        <begin position="119"/>
        <end position="131"/>
    </location>
</feature>
<feature type="region of interest" description="Disordered" evidence="1">
    <location>
        <begin position="1"/>
        <end position="175"/>
    </location>
</feature>
<sequence length="554" mass="60310">MAKGTLKISIRPRRARAAAARTPSVHEEDEDVSVGGDEEQQNTSDPSLTESAPQTPQADAEEDEPVDIDNADDAEPSAQGSPVDQDDVMDDVEPTPVRKRGRPRGRGRGAVGSGTPRATRARGRGRGRGRGRAITIKLPKRGGEEGQDEEPSEVAEASTQEAAEPEGGGKPFARIQGKVYVIDGDEYVTDDDPKGDTKIDVQGNLLGGRRFKAQTFVLPNRHPERKYMLAIDAARTSGFRDSLYYFRRNPLAMKLNATQWEKDHLIEVGKLGSHLKTRSVTLVTARSAYKLHGAKTLAEGRWVIDDYYEDKSMEDILAKGLKPGDLVGELQDTSNLANEAAALAAGASGGGGQGGKGERSGGTIGMYRAGGPTTIFGPSGWGPYSDGPLNAVRKSYLTRDGVNEENWMYVAADRTAEMSNEWTKLRKEALKVCGGILADTLDGEIDIGRGEKRSAEEIMEEDRRKRDQESRLPLGVYEPQTGIVLYRSDSQPTQAHWEVLPDSPGKTVLGGTKVGGAAWGLAWLDTVMETPHLKQEDEWAKERAKYMDLIRTEP</sequence>
<feature type="compositionally biased region" description="Acidic residues" evidence="1">
    <location>
        <begin position="27"/>
        <end position="40"/>
    </location>
</feature>
<protein>
    <submittedName>
        <fullName evidence="2">Multicopper oxidase</fullName>
    </submittedName>
</protein>
<dbReference type="AlphaFoldDB" id="A0A5K1K8E5"/>
<dbReference type="Pfam" id="PF08624">
    <property type="entry name" value="CRC_subunit"/>
    <property type="match status" value="1"/>
</dbReference>
<feature type="compositionally biased region" description="Acidic residues" evidence="1">
    <location>
        <begin position="59"/>
        <end position="75"/>
    </location>
</feature>
<reference evidence="2" key="1">
    <citation type="submission" date="2019-10" db="EMBL/GenBank/DDBJ databases">
        <authorList>
            <person name="Nor Muhammad N."/>
        </authorList>
    </citation>
    <scope>NUCLEOTIDE SEQUENCE</scope>
</reference>
<dbReference type="InterPro" id="IPR013933">
    <property type="entry name" value="CRC_Rsc7/Swp82"/>
</dbReference>
<accession>A0A5K1K8E5</accession>
<evidence type="ECO:0000313" key="2">
    <source>
        <dbReference type="EMBL" id="VWP02400.1"/>
    </source>
</evidence>
<feature type="compositionally biased region" description="Basic residues" evidence="1">
    <location>
        <begin position="97"/>
        <end position="107"/>
    </location>
</feature>
<dbReference type="EMBL" id="LR730178">
    <property type="protein sequence ID" value="VWP02400.1"/>
    <property type="molecule type" value="Genomic_DNA"/>
</dbReference>
<feature type="compositionally biased region" description="Polar residues" evidence="1">
    <location>
        <begin position="41"/>
        <end position="57"/>
    </location>
</feature>
<organism evidence="2">
    <name type="scientific">Ganoderma boninense</name>
    <dbReference type="NCBI Taxonomy" id="34458"/>
    <lineage>
        <taxon>Eukaryota</taxon>
        <taxon>Fungi</taxon>
        <taxon>Dikarya</taxon>
        <taxon>Basidiomycota</taxon>
        <taxon>Agaricomycotina</taxon>
        <taxon>Agaricomycetes</taxon>
        <taxon>Polyporales</taxon>
        <taxon>Polyporaceae</taxon>
        <taxon>Ganoderma</taxon>
    </lineage>
</organism>
<name>A0A5K1K8E5_9APHY</name>
<gene>
    <name evidence="2" type="primary">E3Q7G1</name>
</gene>
<feature type="compositionally biased region" description="Acidic residues" evidence="1">
    <location>
        <begin position="84"/>
        <end position="93"/>
    </location>
</feature>
<proteinExistence type="predicted"/>